<keyword evidence="2" id="KW-1185">Reference proteome</keyword>
<evidence type="ECO:0000313" key="2">
    <source>
        <dbReference type="Proteomes" id="UP000501690"/>
    </source>
</evidence>
<protein>
    <submittedName>
        <fullName evidence="1">Uncharacterized protein</fullName>
    </submittedName>
</protein>
<gene>
    <name evidence="1" type="ORF">DEO72_LG5g1962</name>
</gene>
<dbReference type="AlphaFoldDB" id="A0A4D6M116"/>
<sequence length="112" mass="12465">MRFALLGNSYETEKTWNAWRLAVEIVPPSDTYGQGHQGRLALGGMCPLPGDLEACCAWQLRSSARRYCRGRNYVLLALDVCGLQGFDDISKAGLLVFLKLWFRTYLLSCGSG</sequence>
<accession>A0A4D6M116</accession>
<proteinExistence type="predicted"/>
<reference evidence="1 2" key="1">
    <citation type="submission" date="2019-04" db="EMBL/GenBank/DDBJ databases">
        <title>An improved genome assembly and genetic linkage map for asparagus bean, Vigna unguiculata ssp. sesquipedialis.</title>
        <authorList>
            <person name="Xia Q."/>
            <person name="Zhang R."/>
            <person name="Dong Y."/>
        </authorList>
    </citation>
    <scope>NUCLEOTIDE SEQUENCE [LARGE SCALE GENOMIC DNA]</scope>
    <source>
        <tissue evidence="1">Leaf</tissue>
    </source>
</reference>
<name>A0A4D6M116_VIGUN</name>
<dbReference type="Proteomes" id="UP000501690">
    <property type="component" value="Linkage Group LG5"/>
</dbReference>
<organism evidence="1 2">
    <name type="scientific">Vigna unguiculata</name>
    <name type="common">Cowpea</name>
    <dbReference type="NCBI Taxonomy" id="3917"/>
    <lineage>
        <taxon>Eukaryota</taxon>
        <taxon>Viridiplantae</taxon>
        <taxon>Streptophyta</taxon>
        <taxon>Embryophyta</taxon>
        <taxon>Tracheophyta</taxon>
        <taxon>Spermatophyta</taxon>
        <taxon>Magnoliopsida</taxon>
        <taxon>eudicotyledons</taxon>
        <taxon>Gunneridae</taxon>
        <taxon>Pentapetalae</taxon>
        <taxon>rosids</taxon>
        <taxon>fabids</taxon>
        <taxon>Fabales</taxon>
        <taxon>Fabaceae</taxon>
        <taxon>Papilionoideae</taxon>
        <taxon>50 kb inversion clade</taxon>
        <taxon>NPAAA clade</taxon>
        <taxon>indigoferoid/millettioid clade</taxon>
        <taxon>Phaseoleae</taxon>
        <taxon>Vigna</taxon>
    </lineage>
</organism>
<evidence type="ECO:0000313" key="1">
    <source>
        <dbReference type="EMBL" id="QCD93886.1"/>
    </source>
</evidence>
<dbReference type="EMBL" id="CP039349">
    <property type="protein sequence ID" value="QCD93886.1"/>
    <property type="molecule type" value="Genomic_DNA"/>
</dbReference>